<reference evidence="1 2" key="1">
    <citation type="submission" date="2021-07" db="EMBL/GenBank/DDBJ databases">
        <authorList>
            <person name="Palmer J.M."/>
        </authorList>
    </citation>
    <scope>NUCLEOTIDE SEQUENCE [LARGE SCALE GENOMIC DNA]</scope>
    <source>
        <strain evidence="1 2">AT_MEX2019</strain>
        <tissue evidence="1">Muscle</tissue>
    </source>
</reference>
<comment type="caution">
    <text evidence="1">The sequence shown here is derived from an EMBL/GenBank/DDBJ whole genome shotgun (WGS) entry which is preliminary data.</text>
</comment>
<dbReference type="EMBL" id="JAHUTI010000173">
    <property type="protein sequence ID" value="MED6231734.1"/>
    <property type="molecule type" value="Genomic_DNA"/>
</dbReference>
<keyword evidence="2" id="KW-1185">Reference proteome</keyword>
<evidence type="ECO:0000313" key="2">
    <source>
        <dbReference type="Proteomes" id="UP001345963"/>
    </source>
</evidence>
<proteinExistence type="predicted"/>
<gene>
    <name evidence="1" type="ORF">ATANTOWER_006404</name>
</gene>
<name>A0ABU7A1Q3_9TELE</name>
<evidence type="ECO:0000313" key="1">
    <source>
        <dbReference type="EMBL" id="MED6231734.1"/>
    </source>
</evidence>
<organism evidence="1 2">
    <name type="scientific">Ataeniobius toweri</name>
    <dbReference type="NCBI Taxonomy" id="208326"/>
    <lineage>
        <taxon>Eukaryota</taxon>
        <taxon>Metazoa</taxon>
        <taxon>Chordata</taxon>
        <taxon>Craniata</taxon>
        <taxon>Vertebrata</taxon>
        <taxon>Euteleostomi</taxon>
        <taxon>Actinopterygii</taxon>
        <taxon>Neopterygii</taxon>
        <taxon>Teleostei</taxon>
        <taxon>Neoteleostei</taxon>
        <taxon>Acanthomorphata</taxon>
        <taxon>Ovalentaria</taxon>
        <taxon>Atherinomorphae</taxon>
        <taxon>Cyprinodontiformes</taxon>
        <taxon>Goodeidae</taxon>
        <taxon>Ataeniobius</taxon>
    </lineage>
</organism>
<dbReference type="Proteomes" id="UP001345963">
    <property type="component" value="Unassembled WGS sequence"/>
</dbReference>
<protein>
    <submittedName>
        <fullName evidence="1">Uncharacterized protein</fullName>
    </submittedName>
</protein>
<accession>A0ABU7A1Q3</accession>
<sequence>MQRGQKSPKGCRVTANERTSRKQGWGWELRGSRCCFIKVSASGRPWGRSEAVGVALSTSIHTLKGCCCVPLSLIVDRPFACFARS</sequence>